<feature type="region of interest" description="Disordered" evidence="1">
    <location>
        <begin position="224"/>
        <end position="248"/>
    </location>
</feature>
<feature type="compositionally biased region" description="Polar residues" evidence="1">
    <location>
        <begin position="358"/>
        <end position="378"/>
    </location>
</feature>
<feature type="region of interest" description="Disordered" evidence="1">
    <location>
        <begin position="672"/>
        <end position="770"/>
    </location>
</feature>
<feature type="compositionally biased region" description="Basic and acidic residues" evidence="1">
    <location>
        <begin position="492"/>
        <end position="501"/>
    </location>
</feature>
<feature type="region of interest" description="Disordered" evidence="1">
    <location>
        <begin position="281"/>
        <end position="426"/>
    </location>
</feature>
<feature type="compositionally biased region" description="Basic and acidic residues" evidence="1">
    <location>
        <begin position="680"/>
        <end position="689"/>
    </location>
</feature>
<protein>
    <submittedName>
        <fullName evidence="2">Uncharacterized protein</fullName>
    </submittedName>
</protein>
<dbReference type="AlphaFoldDB" id="A0A835CSM5"/>
<reference evidence="2 3" key="1">
    <citation type="submission" date="2020-08" db="EMBL/GenBank/DDBJ databases">
        <title>Aphidius gifuensis genome sequencing and assembly.</title>
        <authorList>
            <person name="Du Z."/>
        </authorList>
    </citation>
    <scope>NUCLEOTIDE SEQUENCE [LARGE SCALE GENOMIC DNA]</scope>
    <source>
        <strain evidence="2">YNYX2018</strain>
        <tissue evidence="2">Adults</tissue>
    </source>
</reference>
<feature type="compositionally biased region" description="Low complexity" evidence="1">
    <location>
        <begin position="729"/>
        <end position="739"/>
    </location>
</feature>
<evidence type="ECO:0000313" key="2">
    <source>
        <dbReference type="EMBL" id="KAF7994114.1"/>
    </source>
</evidence>
<feature type="compositionally biased region" description="Basic and acidic residues" evidence="1">
    <location>
        <begin position="464"/>
        <end position="480"/>
    </location>
</feature>
<proteinExistence type="predicted"/>
<feature type="region of interest" description="Disordered" evidence="1">
    <location>
        <begin position="70"/>
        <end position="108"/>
    </location>
</feature>
<dbReference type="EMBL" id="JACMRX010000003">
    <property type="protein sequence ID" value="KAF7994114.1"/>
    <property type="molecule type" value="Genomic_DNA"/>
</dbReference>
<feature type="region of interest" description="Disordered" evidence="1">
    <location>
        <begin position="810"/>
        <end position="837"/>
    </location>
</feature>
<feature type="compositionally biased region" description="Low complexity" evidence="1">
    <location>
        <begin position="921"/>
        <end position="932"/>
    </location>
</feature>
<gene>
    <name evidence="2" type="ORF">HCN44_011383</name>
</gene>
<dbReference type="Proteomes" id="UP000639338">
    <property type="component" value="Unassembled WGS sequence"/>
</dbReference>
<feature type="region of interest" description="Disordered" evidence="1">
    <location>
        <begin position="438"/>
        <end position="655"/>
    </location>
</feature>
<feature type="compositionally biased region" description="Polar residues" evidence="1">
    <location>
        <begin position="696"/>
        <end position="723"/>
    </location>
</feature>
<sequence length="978" mass="111949">MEVISTRRYEARPPANSVHPGLIFDPQNSIATIKEEEWETRKKKEITTTRQIETRVKRQVVLEDGEVVKDSGPLVTTNTTEDVEQQEHTTQERKTNGDDPKEIEWPIDGKESGGIVVQKELNETVIRSREETEELLETEDRRQLGDITDEAYQQAIKNNRGDIRISLAESSKQLAVKTGPRVLQHTTKSNKVIDTEKTLERKELKPDGQIVTETKKTVEHEEIRDVPADENAINNDDTSETKKESSQRFLKKREEDVVDYISGGEKIAREMRYVSEITEGERIGDWPPPPDTMRTVRLPKPAGLPSDTNPMNRKDALTKKPLDPEEEDEARKFETSKWLENHFGSESRSSHSSDHDNVQSSPIQTATNTSFINVTMKSCTPRDRDYKNPSNNNNNHNHHQQQQQQQQQQRKISARESGSPSGYFHGISEWSERFQGSDNLNGTIPANSSKHYVVETSRTNGSLSRKENPRNHGDNVRQQKDTTTYTKNYETTLRKNHESHNQRTSPPSPPVRRRLREQVTTTRLEEKNSYPEIRGSSPVNVVQRTWENRSREKPDNNRHEKIEIRHYSPVKSRSPSPVILKTQAPPPVRRDKKKSTIDKSNQRKTRSQSPIEQTKSKIGESFRKLVGKLRSVSSERKNGNKKNGSSSVSQLTQTDDDSTYLQYNVIDKNIPEIIGDDEVDMNKPPERPPRSSNSPVTKTIKVTRTNGSSSNDQYKSRNGNSTPHRYYISEESYSSSKSPYDTRINDQRNHYKSSRNNIDHDSVNESSTLDRFSKSTSRLINGNDNKYYSTTQTLPKKLNYKNNTMSIQSSNHHPTITTTTNHTKQIQTPITSKSNQSRHYNSMINISIKNSVTSPTLKNIKNIKNNNNHLQNSNNKLQNYKNSNSSGNSSIQSTLYSTVKHDNNYKTSLLRSKSFNVEANNNNNNINNKNINGDNTHRIPYKSNTQLNRLDETPPLKSPGILASISRSNRDLFRHDYY</sequence>
<feature type="compositionally biased region" description="Low complexity" evidence="1">
    <location>
        <begin position="482"/>
        <end position="491"/>
    </location>
</feature>
<keyword evidence="3" id="KW-1185">Reference proteome</keyword>
<feature type="compositionally biased region" description="Basic and acidic residues" evidence="1">
    <location>
        <begin position="546"/>
        <end position="566"/>
    </location>
</feature>
<feature type="compositionally biased region" description="Basic and acidic residues" evidence="1">
    <location>
        <begin position="312"/>
        <end position="357"/>
    </location>
</feature>
<feature type="compositionally biased region" description="Basic and acidic residues" evidence="1">
    <location>
        <begin position="85"/>
        <end position="108"/>
    </location>
</feature>
<dbReference type="OrthoDB" id="6605262at2759"/>
<feature type="compositionally biased region" description="Low complexity" evidence="1">
    <location>
        <begin position="811"/>
        <end position="829"/>
    </location>
</feature>
<accession>A0A835CSM5</accession>
<organism evidence="2 3">
    <name type="scientific">Aphidius gifuensis</name>
    <name type="common">Parasitoid wasp</name>
    <dbReference type="NCBI Taxonomy" id="684658"/>
    <lineage>
        <taxon>Eukaryota</taxon>
        <taxon>Metazoa</taxon>
        <taxon>Ecdysozoa</taxon>
        <taxon>Arthropoda</taxon>
        <taxon>Hexapoda</taxon>
        <taxon>Insecta</taxon>
        <taxon>Pterygota</taxon>
        <taxon>Neoptera</taxon>
        <taxon>Endopterygota</taxon>
        <taxon>Hymenoptera</taxon>
        <taxon>Apocrita</taxon>
        <taxon>Ichneumonoidea</taxon>
        <taxon>Braconidae</taxon>
        <taxon>Aphidiinae</taxon>
        <taxon>Aphidius</taxon>
    </lineage>
</organism>
<evidence type="ECO:0000313" key="3">
    <source>
        <dbReference type="Proteomes" id="UP000639338"/>
    </source>
</evidence>
<name>A0A835CSM5_APHGI</name>
<evidence type="ECO:0000256" key="1">
    <source>
        <dbReference type="SAM" id="MobiDB-lite"/>
    </source>
</evidence>
<feature type="region of interest" description="Disordered" evidence="1">
    <location>
        <begin position="921"/>
        <end position="955"/>
    </location>
</feature>
<feature type="compositionally biased region" description="Low complexity" evidence="1">
    <location>
        <begin position="391"/>
        <end position="409"/>
    </location>
</feature>
<feature type="region of interest" description="Disordered" evidence="1">
    <location>
        <begin position="1"/>
        <end position="21"/>
    </location>
</feature>
<feature type="compositionally biased region" description="Basic and acidic residues" evidence="1">
    <location>
        <begin position="614"/>
        <end position="623"/>
    </location>
</feature>
<feature type="compositionally biased region" description="Basic and acidic residues" evidence="1">
    <location>
        <begin position="1"/>
        <end position="11"/>
    </location>
</feature>
<comment type="caution">
    <text evidence="2">The sequence shown here is derived from an EMBL/GenBank/DDBJ whole genome shotgun (WGS) entry which is preliminary data.</text>
</comment>
<feature type="compositionally biased region" description="Polar residues" evidence="1">
    <location>
        <begin position="438"/>
        <end position="463"/>
    </location>
</feature>